<keyword evidence="4" id="KW-0274">FAD</keyword>
<dbReference type="GO" id="GO:0071949">
    <property type="term" value="F:FAD binding"/>
    <property type="evidence" value="ECO:0007669"/>
    <property type="project" value="TreeGrafter"/>
</dbReference>
<gene>
    <name evidence="7" type="ORF">UFOPK2658_00357</name>
    <name evidence="8" type="ORF">UFOPK2880_01036</name>
    <name evidence="9" type="ORF">UFOPK3004_00450</name>
    <name evidence="10" type="ORF">UFOPK3304_00537</name>
    <name evidence="11" type="ORF">UFOPK3494_00636</name>
    <name evidence="12" type="ORF">UFOPK4134_01123</name>
</gene>
<dbReference type="PROSITE" id="PS51645">
    <property type="entry name" value="PHR_CRY_ALPHA_BETA"/>
    <property type="match status" value="1"/>
</dbReference>
<dbReference type="InterPro" id="IPR018394">
    <property type="entry name" value="DNA_photolyase_1_CS_C"/>
</dbReference>
<name>A0A6J7FTK1_9ZZZZ</name>
<dbReference type="PANTHER" id="PTHR11455:SF9">
    <property type="entry name" value="CRYPTOCHROME CIRCADIAN CLOCK 5 ISOFORM X1"/>
    <property type="match status" value="1"/>
</dbReference>
<evidence type="ECO:0000256" key="2">
    <source>
        <dbReference type="ARBA" id="ARBA00001974"/>
    </source>
</evidence>
<evidence type="ECO:0000313" key="7">
    <source>
        <dbReference type="EMBL" id="CAB4710230.1"/>
    </source>
</evidence>
<dbReference type="PRINTS" id="PR00147">
    <property type="entry name" value="DNAPHOTLYASE"/>
</dbReference>
<dbReference type="InterPro" id="IPR006050">
    <property type="entry name" value="DNA_photolyase_N"/>
</dbReference>
<evidence type="ECO:0000313" key="8">
    <source>
        <dbReference type="EMBL" id="CAB4774796.1"/>
    </source>
</evidence>
<feature type="domain" description="Photolyase/cryptochrome alpha/beta" evidence="6">
    <location>
        <begin position="2"/>
        <end position="126"/>
    </location>
</feature>
<evidence type="ECO:0000313" key="11">
    <source>
        <dbReference type="EMBL" id="CAB4895289.1"/>
    </source>
</evidence>
<evidence type="ECO:0000256" key="3">
    <source>
        <dbReference type="ARBA" id="ARBA00022630"/>
    </source>
</evidence>
<dbReference type="Gene3D" id="1.25.40.80">
    <property type="match status" value="1"/>
</dbReference>
<dbReference type="EMBL" id="CAFBMF010000029">
    <property type="protein sequence ID" value="CAB4895289.1"/>
    <property type="molecule type" value="Genomic_DNA"/>
</dbReference>
<dbReference type="InterPro" id="IPR036155">
    <property type="entry name" value="Crypto/Photolyase_N_sf"/>
</dbReference>
<organism evidence="11">
    <name type="scientific">freshwater metagenome</name>
    <dbReference type="NCBI Taxonomy" id="449393"/>
    <lineage>
        <taxon>unclassified sequences</taxon>
        <taxon>metagenomes</taxon>
        <taxon>ecological metagenomes</taxon>
    </lineage>
</organism>
<dbReference type="InterPro" id="IPR005101">
    <property type="entry name" value="Cryptochr/Photolyase_FAD-bd"/>
</dbReference>
<dbReference type="EMBL" id="CAEZYH010000007">
    <property type="protein sequence ID" value="CAB4710230.1"/>
    <property type="molecule type" value="Genomic_DNA"/>
</dbReference>
<dbReference type="EMBL" id="CAEZZP010000061">
    <property type="protein sequence ID" value="CAB4774796.1"/>
    <property type="molecule type" value="Genomic_DNA"/>
</dbReference>
<comment type="cofactor">
    <cofactor evidence="2">
        <name>FAD</name>
        <dbReference type="ChEBI" id="CHEBI:57692"/>
    </cofactor>
</comment>
<dbReference type="PANTHER" id="PTHR11455">
    <property type="entry name" value="CRYPTOCHROME"/>
    <property type="match status" value="1"/>
</dbReference>
<dbReference type="Gene3D" id="3.40.50.620">
    <property type="entry name" value="HUPs"/>
    <property type="match status" value="1"/>
</dbReference>
<keyword evidence="3" id="KW-0285">Flavoprotein</keyword>
<evidence type="ECO:0000256" key="5">
    <source>
        <dbReference type="ARBA" id="ARBA00022991"/>
    </source>
</evidence>
<evidence type="ECO:0000259" key="6">
    <source>
        <dbReference type="PROSITE" id="PS51645"/>
    </source>
</evidence>
<dbReference type="GO" id="GO:0009416">
    <property type="term" value="P:response to light stimulus"/>
    <property type="evidence" value="ECO:0007669"/>
    <property type="project" value="TreeGrafter"/>
</dbReference>
<dbReference type="EMBL" id="CAFAAL010000023">
    <property type="protein sequence ID" value="CAB4797379.1"/>
    <property type="molecule type" value="Genomic_DNA"/>
</dbReference>
<evidence type="ECO:0000313" key="12">
    <source>
        <dbReference type="EMBL" id="CAB5032302.1"/>
    </source>
</evidence>
<dbReference type="FunFam" id="1.10.579.10:FF:000003">
    <property type="entry name" value="Deoxyribodipyrimidine photo-lyase"/>
    <property type="match status" value="1"/>
</dbReference>
<dbReference type="InterPro" id="IPR036134">
    <property type="entry name" value="Crypto/Photolyase_FAD-like_sf"/>
</dbReference>
<dbReference type="EMBL" id="CAFBLJ010000019">
    <property type="protein sequence ID" value="CAB4862565.1"/>
    <property type="molecule type" value="Genomic_DNA"/>
</dbReference>
<reference evidence="11" key="1">
    <citation type="submission" date="2020-05" db="EMBL/GenBank/DDBJ databases">
        <authorList>
            <person name="Chiriac C."/>
            <person name="Salcher M."/>
            <person name="Ghai R."/>
            <person name="Kavagutti S V."/>
        </authorList>
    </citation>
    <scope>NUCLEOTIDE SEQUENCE</scope>
</reference>
<evidence type="ECO:0000313" key="9">
    <source>
        <dbReference type="EMBL" id="CAB4797379.1"/>
    </source>
</evidence>
<dbReference type="PROSITE" id="PS00691">
    <property type="entry name" value="DNA_PHOTOLYASES_1_2"/>
    <property type="match status" value="1"/>
</dbReference>
<evidence type="ECO:0000256" key="1">
    <source>
        <dbReference type="ARBA" id="ARBA00001932"/>
    </source>
</evidence>
<proteinExistence type="predicted"/>
<dbReference type="PROSITE" id="PS00394">
    <property type="entry name" value="DNA_PHOTOLYASES_1_1"/>
    <property type="match status" value="1"/>
</dbReference>
<dbReference type="SUPFAM" id="SSF48173">
    <property type="entry name" value="Cryptochrome/photolyase FAD-binding domain"/>
    <property type="match status" value="1"/>
</dbReference>
<dbReference type="Pfam" id="PF00875">
    <property type="entry name" value="DNA_photolyase"/>
    <property type="match status" value="1"/>
</dbReference>
<dbReference type="AlphaFoldDB" id="A0A6J7FTK1"/>
<evidence type="ECO:0000313" key="10">
    <source>
        <dbReference type="EMBL" id="CAB4862565.1"/>
    </source>
</evidence>
<dbReference type="SUPFAM" id="SSF52425">
    <property type="entry name" value="Cryptochrome/photolyase, N-terminal domain"/>
    <property type="match status" value="1"/>
</dbReference>
<dbReference type="GO" id="GO:0003677">
    <property type="term" value="F:DNA binding"/>
    <property type="evidence" value="ECO:0007669"/>
    <property type="project" value="TreeGrafter"/>
</dbReference>
<dbReference type="Pfam" id="PF03441">
    <property type="entry name" value="FAD_binding_7"/>
    <property type="match status" value="1"/>
</dbReference>
<keyword evidence="5" id="KW-0157">Chromophore</keyword>
<sequence>MTRAIMWFRRDLRLTDNPALVRALAEHTDVVPVFVVDPNLLKNSGDPRVAYMCDALNALDDSMGRALVYRHGDPVDVIVALAHEVGADDVYVARDFAPYGRRRDAEVGLRLRELGKRLHGVGSPYAVDPGVVTKDDGLSYSVYTPYSKRWLANGWPAPLDAPKDPQWHGAPSVPCEGPPIRPEISFALPPCNEEDVHDQWNEYRLRGVDGLDGYADRRNDPSVNGSSRLSAALRWGIVHPRQLLADLVPDPSHNVYRNELAWRDFYADVMFRFPDTGWKNLNRKLDGLVHDEGPIAEERFAAWCRGETGYPIVDAGMRELVQTGWMHNRVRMIVASFLVKDLHLPWQWGAKFFMKHLVDGDIASNSHGWQWTAGTGTDAAPYFRVFNPMLQGERYDPAGEYVRRFVPELASLPSSLIHAPHDVKRKGAGVPIGYVAPIVDHSVERDEALARYKAMGAEGT</sequence>
<protein>
    <submittedName>
        <fullName evidence="11">Unannotated protein</fullName>
    </submittedName>
</protein>
<dbReference type="Gene3D" id="1.10.579.10">
    <property type="entry name" value="DNA Cyclobutane Dipyrimidine Photolyase, subunit A, domain 3"/>
    <property type="match status" value="1"/>
</dbReference>
<dbReference type="GO" id="GO:0006139">
    <property type="term" value="P:nucleobase-containing compound metabolic process"/>
    <property type="evidence" value="ECO:0007669"/>
    <property type="project" value="UniProtKB-ARBA"/>
</dbReference>
<comment type="cofactor">
    <cofactor evidence="1">
        <name>(6R)-5,10-methylene-5,6,7,8-tetrahydrofolate</name>
        <dbReference type="ChEBI" id="CHEBI:15636"/>
    </cofactor>
</comment>
<dbReference type="GO" id="GO:0006950">
    <property type="term" value="P:response to stress"/>
    <property type="evidence" value="ECO:0007669"/>
    <property type="project" value="UniProtKB-ARBA"/>
</dbReference>
<evidence type="ECO:0000256" key="4">
    <source>
        <dbReference type="ARBA" id="ARBA00022827"/>
    </source>
</evidence>
<dbReference type="InterPro" id="IPR002081">
    <property type="entry name" value="Cryptochrome/DNA_photolyase_1"/>
</dbReference>
<dbReference type="GO" id="GO:0003904">
    <property type="term" value="F:deoxyribodipyrimidine photo-lyase activity"/>
    <property type="evidence" value="ECO:0007669"/>
    <property type="project" value="TreeGrafter"/>
</dbReference>
<accession>A0A6J7FTK1</accession>
<dbReference type="InterPro" id="IPR014729">
    <property type="entry name" value="Rossmann-like_a/b/a_fold"/>
</dbReference>
<dbReference type="EMBL" id="CAFBPS010000086">
    <property type="protein sequence ID" value="CAB5032302.1"/>
    <property type="molecule type" value="Genomic_DNA"/>
</dbReference>